<comment type="caution">
    <text evidence="1">The sequence shown here is derived from an EMBL/GenBank/DDBJ whole genome shotgun (WGS) entry which is preliminary data.</text>
</comment>
<organism evidence="1 2">
    <name type="scientific">Candidatus Coprenecus avistercoris</name>
    <dbReference type="NCBI Taxonomy" id="2840730"/>
    <lineage>
        <taxon>Bacteria</taxon>
        <taxon>Pseudomonadati</taxon>
        <taxon>Bacteroidota</taxon>
        <taxon>Bacteroidia</taxon>
        <taxon>Bacteroidales</taxon>
        <taxon>Rikenellaceae</taxon>
        <taxon>Rikenellaceae incertae sedis</taxon>
        <taxon>Candidatus Coprenecus</taxon>
    </lineage>
</organism>
<sequence length="151" mass="17366">MSHAEEKIDFFVRTSLPPVEGIFYEGQIFEAYKFATDLIRSARTSILLIDNYVDESVLLMLSKRNEGVRADIYTQRISGQFRLDLERHNSQYPPVEVHVYKKSHDRFLIIDGTEVYHIGASLKDLGRKMFAFSKLDIPASTITGLAHTRLK</sequence>
<dbReference type="GO" id="GO:0003677">
    <property type="term" value="F:DNA binding"/>
    <property type="evidence" value="ECO:0007669"/>
    <property type="project" value="UniProtKB-KW"/>
</dbReference>
<reference evidence="1" key="2">
    <citation type="journal article" date="2021" name="PeerJ">
        <title>Extensive microbial diversity within the chicken gut microbiome revealed by metagenomics and culture.</title>
        <authorList>
            <person name="Gilroy R."/>
            <person name="Ravi A."/>
            <person name="Getino M."/>
            <person name="Pursley I."/>
            <person name="Horton D.L."/>
            <person name="Alikhan N.F."/>
            <person name="Baker D."/>
            <person name="Gharbi K."/>
            <person name="Hall N."/>
            <person name="Watson M."/>
            <person name="Adriaenssens E.M."/>
            <person name="Foster-Nyarko E."/>
            <person name="Jarju S."/>
            <person name="Secka A."/>
            <person name="Antonio M."/>
            <person name="Oren A."/>
            <person name="Chaudhuri R.R."/>
            <person name="La Ragione R."/>
            <person name="Hildebrand F."/>
            <person name="Pallen M.J."/>
        </authorList>
    </citation>
    <scope>NUCLEOTIDE SEQUENCE</scope>
    <source>
        <strain evidence="1">ChiHjej13B12-12457</strain>
    </source>
</reference>
<accession>A0A9D1DZP3</accession>
<feature type="non-terminal residue" evidence="1">
    <location>
        <position position="1"/>
    </location>
</feature>
<gene>
    <name evidence="1" type="ORF">IAC94_00065</name>
</gene>
<name>A0A9D1DZP3_9BACT</name>
<dbReference type="PANTHER" id="PTHR35810:SF1">
    <property type="entry name" value="CYTOPLASMIC PROTEIN"/>
    <property type="match status" value="1"/>
</dbReference>
<dbReference type="PANTHER" id="PTHR35810">
    <property type="entry name" value="CYTOPLASMIC PROTEIN-RELATED"/>
    <property type="match status" value="1"/>
</dbReference>
<dbReference type="SUPFAM" id="SSF56024">
    <property type="entry name" value="Phospholipase D/nuclease"/>
    <property type="match status" value="1"/>
</dbReference>
<evidence type="ECO:0000313" key="1">
    <source>
        <dbReference type="EMBL" id="HIR61907.1"/>
    </source>
</evidence>
<dbReference type="EMBL" id="DVHI01000001">
    <property type="protein sequence ID" value="HIR61907.1"/>
    <property type="molecule type" value="Genomic_DNA"/>
</dbReference>
<dbReference type="AlphaFoldDB" id="A0A9D1DZP3"/>
<proteinExistence type="predicted"/>
<dbReference type="Proteomes" id="UP000886744">
    <property type="component" value="Unassembled WGS sequence"/>
</dbReference>
<evidence type="ECO:0000313" key="2">
    <source>
        <dbReference type="Proteomes" id="UP000886744"/>
    </source>
</evidence>
<keyword evidence="1" id="KW-0238">DNA-binding</keyword>
<reference evidence="1" key="1">
    <citation type="submission" date="2020-10" db="EMBL/GenBank/DDBJ databases">
        <authorList>
            <person name="Gilroy R."/>
        </authorList>
    </citation>
    <scope>NUCLEOTIDE SEQUENCE</scope>
    <source>
        <strain evidence="1">ChiHjej13B12-12457</strain>
    </source>
</reference>
<protein>
    <submittedName>
        <fullName evidence="1">DNA-binding protein</fullName>
    </submittedName>
</protein>